<proteinExistence type="predicted"/>
<sequence>MLGSSFKNGRISIETSKPIGFITMKLKIFGLLIAIAVILPVSGQDHQVVGYSEFAVLSDEENLATPGSFMTQWFRLIMDRANIEYDLVRVPGARAYQQVLSEPNAFLISLFRSPEREKDFHWIGKMVPYPSRHFLIQLKDREDLAISDLDSARPYNIGVVNGDSQHRYLQQMGFENLQPVSTAEQNIQKLVLNRIDFIAYGDGLIYPLCQRTEISCSLLKPVLEINKAYTGGYLAANIDTNPEVLKAVSDAFEELVAEGARETLFNEIMPNMERMPFPSDSE</sequence>
<dbReference type="Proteomes" id="UP000218172">
    <property type="component" value="Unassembled WGS sequence"/>
</dbReference>
<comment type="caution">
    <text evidence="1">The sequence shown here is derived from an EMBL/GenBank/DDBJ whole genome shotgun (WGS) entry which is preliminary data.</text>
</comment>
<protein>
    <submittedName>
        <fullName evidence="1">Uncharacterized protein</fullName>
    </submittedName>
</protein>
<dbReference type="PANTHER" id="PTHR38834">
    <property type="entry name" value="PERIPLASMIC SUBSTRATE BINDING PROTEIN FAMILY 3"/>
    <property type="match status" value="1"/>
</dbReference>
<dbReference type="SUPFAM" id="SSF53850">
    <property type="entry name" value="Periplasmic binding protein-like II"/>
    <property type="match status" value="1"/>
</dbReference>
<name>A0A2A4MN63_9GAMM</name>
<accession>A0A2A4MN63</accession>
<dbReference type="AlphaFoldDB" id="A0A2A4MN63"/>
<evidence type="ECO:0000313" key="2">
    <source>
        <dbReference type="Proteomes" id="UP000218172"/>
    </source>
</evidence>
<dbReference type="EMBL" id="NVQR01000065">
    <property type="protein sequence ID" value="PCH61535.1"/>
    <property type="molecule type" value="Genomic_DNA"/>
</dbReference>
<reference evidence="2" key="1">
    <citation type="submission" date="2017-08" db="EMBL/GenBank/DDBJ databases">
        <title>A dynamic microbial community with high functional redundancy inhabits the cold, oxic subseafloor aquifer.</title>
        <authorList>
            <person name="Tully B.J."/>
            <person name="Wheat C.G."/>
            <person name="Glazer B.T."/>
            <person name="Huber J.A."/>
        </authorList>
    </citation>
    <scope>NUCLEOTIDE SEQUENCE [LARGE SCALE GENOMIC DNA]</scope>
</reference>
<dbReference type="Gene3D" id="3.40.190.10">
    <property type="entry name" value="Periplasmic binding protein-like II"/>
    <property type="match status" value="2"/>
</dbReference>
<dbReference type="PANTHER" id="PTHR38834:SF3">
    <property type="entry name" value="SOLUTE-BINDING PROTEIN FAMILY 3_N-TERMINAL DOMAIN-CONTAINING PROTEIN"/>
    <property type="match status" value="1"/>
</dbReference>
<gene>
    <name evidence="1" type="ORF">COC19_04645</name>
</gene>
<organism evidence="1 2">
    <name type="scientific">SAR86 cluster bacterium</name>
    <dbReference type="NCBI Taxonomy" id="2030880"/>
    <lineage>
        <taxon>Bacteria</taxon>
        <taxon>Pseudomonadati</taxon>
        <taxon>Pseudomonadota</taxon>
        <taxon>Gammaproteobacteria</taxon>
        <taxon>SAR86 cluster</taxon>
    </lineage>
</organism>
<evidence type="ECO:0000313" key="1">
    <source>
        <dbReference type="EMBL" id="PCH61535.1"/>
    </source>
</evidence>